<dbReference type="KEGG" id="gbr:Gbro_0708"/>
<feature type="signal peptide" evidence="5">
    <location>
        <begin position="1"/>
        <end position="27"/>
    </location>
</feature>
<organism evidence="7 8">
    <name type="scientific">Gordonia bronchialis (strain ATCC 25592 / DSM 43247 / BCRC 13721 / JCM 3198 / KCTC 3076 / NBRC 16047 / NCTC 10667)</name>
    <name type="common">Rhodococcus bronchialis</name>
    <dbReference type="NCBI Taxonomy" id="526226"/>
    <lineage>
        <taxon>Bacteria</taxon>
        <taxon>Bacillati</taxon>
        <taxon>Actinomycetota</taxon>
        <taxon>Actinomycetes</taxon>
        <taxon>Mycobacteriales</taxon>
        <taxon>Gordoniaceae</taxon>
        <taxon>Gordonia</taxon>
    </lineage>
</organism>
<evidence type="ECO:0000313" key="7">
    <source>
        <dbReference type="EMBL" id="ACY20030.1"/>
    </source>
</evidence>
<dbReference type="OrthoDB" id="1846031at2"/>
<dbReference type="PANTHER" id="PTHR30532">
    <property type="entry name" value="IRON III DICITRATE-BINDING PERIPLASMIC PROTEIN"/>
    <property type="match status" value="1"/>
</dbReference>
<evidence type="ECO:0000256" key="2">
    <source>
        <dbReference type="ARBA" id="ARBA00008814"/>
    </source>
</evidence>
<evidence type="ECO:0000259" key="6">
    <source>
        <dbReference type="PROSITE" id="PS50983"/>
    </source>
</evidence>
<dbReference type="InterPro" id="IPR051313">
    <property type="entry name" value="Bact_iron-sidero_bind"/>
</dbReference>
<dbReference type="PROSITE" id="PS51257">
    <property type="entry name" value="PROKAR_LIPOPROTEIN"/>
    <property type="match status" value="1"/>
</dbReference>
<dbReference type="GO" id="GO:1901678">
    <property type="term" value="P:iron coordination entity transport"/>
    <property type="evidence" value="ECO:0007669"/>
    <property type="project" value="UniProtKB-ARBA"/>
</dbReference>
<evidence type="ECO:0000313" key="8">
    <source>
        <dbReference type="Proteomes" id="UP000001219"/>
    </source>
</evidence>
<reference evidence="8" key="1">
    <citation type="submission" date="2009-10" db="EMBL/GenBank/DDBJ databases">
        <title>The complete chromosome of Gordonia bronchialis DSM 43247.</title>
        <authorList>
            <consortium name="US DOE Joint Genome Institute (JGI-PGF)"/>
            <person name="Lucas S."/>
            <person name="Copeland A."/>
            <person name="Lapidus A."/>
            <person name="Glavina del Rio T."/>
            <person name="Dalin E."/>
            <person name="Tice H."/>
            <person name="Bruce D."/>
            <person name="Goodwin L."/>
            <person name="Pitluck S."/>
            <person name="Kyrpides N."/>
            <person name="Mavromatis K."/>
            <person name="Ivanova N."/>
            <person name="Ovchinnikova G."/>
            <person name="Saunders E."/>
            <person name="Brettin T."/>
            <person name="Detter J.C."/>
            <person name="Han C."/>
            <person name="Larimer F."/>
            <person name="Land M."/>
            <person name="Hauser L."/>
            <person name="Markowitz V."/>
            <person name="Cheng J.-F."/>
            <person name="Hugenholtz P."/>
            <person name="Woyke T."/>
            <person name="Wu D."/>
            <person name="Jando M."/>
            <person name="Schneider S."/>
            <person name="Goeker M."/>
            <person name="Klenk H.-P."/>
            <person name="Eisen J.A."/>
        </authorList>
    </citation>
    <scope>NUCLEOTIDE SEQUENCE [LARGE SCALE GENOMIC DNA]</scope>
    <source>
        <strain evidence="8">ATCC 25592 / DSM 43247 / BCRC 13721 / JCM 3198 / KCTC 3076 / NBRC 16047 / NCTC 10667</strain>
    </source>
</reference>
<dbReference type="STRING" id="526226.Gbro_0708"/>
<name>D0L2Q5_GORB4</name>
<keyword evidence="8" id="KW-1185">Reference proteome</keyword>
<dbReference type="GO" id="GO:0030288">
    <property type="term" value="C:outer membrane-bounded periplasmic space"/>
    <property type="evidence" value="ECO:0007669"/>
    <property type="project" value="TreeGrafter"/>
</dbReference>
<evidence type="ECO:0000256" key="1">
    <source>
        <dbReference type="ARBA" id="ARBA00004196"/>
    </source>
</evidence>
<feature type="domain" description="Fe/B12 periplasmic-binding" evidence="6">
    <location>
        <begin position="51"/>
        <end position="318"/>
    </location>
</feature>
<dbReference type="eggNOG" id="COG0614">
    <property type="taxonomic scope" value="Bacteria"/>
</dbReference>
<dbReference type="InterPro" id="IPR002491">
    <property type="entry name" value="ABC_transptr_periplasmic_BD"/>
</dbReference>
<dbReference type="EMBL" id="CP001802">
    <property type="protein sequence ID" value="ACY20030.1"/>
    <property type="molecule type" value="Genomic_DNA"/>
</dbReference>
<dbReference type="PANTHER" id="PTHR30532:SF24">
    <property type="entry name" value="FERRIC ENTEROBACTIN-BINDING PERIPLASMIC PROTEIN FEPB"/>
    <property type="match status" value="1"/>
</dbReference>
<dbReference type="Gene3D" id="3.40.50.1980">
    <property type="entry name" value="Nitrogenase molybdenum iron protein domain"/>
    <property type="match status" value="2"/>
</dbReference>
<dbReference type="PROSITE" id="PS50983">
    <property type="entry name" value="FE_B12_PBP"/>
    <property type="match status" value="1"/>
</dbReference>
<dbReference type="Pfam" id="PF01497">
    <property type="entry name" value="Peripla_BP_2"/>
    <property type="match status" value="1"/>
</dbReference>
<dbReference type="HOGENOM" id="CLU_038034_1_0_11"/>
<dbReference type="AlphaFoldDB" id="D0L2Q5"/>
<evidence type="ECO:0000256" key="3">
    <source>
        <dbReference type="ARBA" id="ARBA00022448"/>
    </source>
</evidence>
<proteinExistence type="inferred from homology"/>
<accession>D0L2Q5</accession>
<keyword evidence="4 5" id="KW-0732">Signal</keyword>
<keyword evidence="3" id="KW-0813">Transport</keyword>
<reference evidence="7 8" key="2">
    <citation type="journal article" date="2010" name="Stand. Genomic Sci.">
        <title>Complete genome sequence of Gordonia bronchialis type strain (3410).</title>
        <authorList>
            <person name="Ivanova N."/>
            <person name="Sikorski J."/>
            <person name="Jando M."/>
            <person name="Lapidus A."/>
            <person name="Nolan M."/>
            <person name="Lucas S."/>
            <person name="Del Rio T.G."/>
            <person name="Tice H."/>
            <person name="Copeland A."/>
            <person name="Cheng J.F."/>
            <person name="Chen F."/>
            <person name="Bruce D."/>
            <person name="Goodwin L."/>
            <person name="Pitluck S."/>
            <person name="Mavromatis K."/>
            <person name="Ovchinnikova G."/>
            <person name="Pati A."/>
            <person name="Chen A."/>
            <person name="Palaniappan K."/>
            <person name="Land M."/>
            <person name="Hauser L."/>
            <person name="Chang Y.J."/>
            <person name="Jeffries C.D."/>
            <person name="Chain P."/>
            <person name="Saunders E."/>
            <person name="Han C."/>
            <person name="Detter J.C."/>
            <person name="Brettin T."/>
            <person name="Rohde M."/>
            <person name="Goker M."/>
            <person name="Bristow J."/>
            <person name="Eisen J.A."/>
            <person name="Markowitz V."/>
            <person name="Hugenholtz P."/>
            <person name="Klenk H.P."/>
            <person name="Kyrpides N.C."/>
        </authorList>
    </citation>
    <scope>NUCLEOTIDE SEQUENCE [LARGE SCALE GENOMIC DNA]</scope>
    <source>
        <strain evidence="8">ATCC 25592 / DSM 43247 / BCRC 13721 / JCM 3198 / KCTC 3076 / NBRC 16047 / NCTC 10667</strain>
    </source>
</reference>
<gene>
    <name evidence="7" type="ordered locus">Gbro_0708</name>
</gene>
<dbReference type="Proteomes" id="UP000001219">
    <property type="component" value="Chromosome"/>
</dbReference>
<dbReference type="SUPFAM" id="SSF53807">
    <property type="entry name" value="Helical backbone' metal receptor"/>
    <property type="match status" value="1"/>
</dbReference>
<comment type="subcellular location">
    <subcellularLocation>
        <location evidence="1">Cell envelope</location>
    </subcellularLocation>
</comment>
<protein>
    <submittedName>
        <fullName evidence="7">Periplasmic binding protein</fullName>
    </submittedName>
</protein>
<comment type="similarity">
    <text evidence="2">Belongs to the bacterial solute-binding protein 8 family.</text>
</comment>
<dbReference type="RefSeq" id="WP_012832617.1">
    <property type="nucleotide sequence ID" value="NC_013441.1"/>
</dbReference>
<feature type="chain" id="PRO_5003009728" evidence="5">
    <location>
        <begin position="28"/>
        <end position="318"/>
    </location>
</feature>
<evidence type="ECO:0000256" key="5">
    <source>
        <dbReference type="SAM" id="SignalP"/>
    </source>
</evidence>
<sequence length="318" mass="34082">MFSRRTVTLVLTILALTLAGCSPGDDAASESQTVTIEHQYGSSTIPVNPTRVVTFGGAWSDSLIKLGVPITAEFLPRGYSGPNNRFEWTPEHTSTIVNFDYANGAPDIPAIARFDPQVILAGYLPDKATYDRLSQLAPTIPVMTAGTVTDSWQDVLSTAGKIFDKQAQAQEAITDVENQIAETKAKYPASQGTTFTFGQLTPQKQFGLVTSETDPSTKLVAQFGLQLDPAVKSLADQGPRTTVSGERVDLLDSDVLILWPLVGGAESFNSVPGWDQLPAVRNGTLVVLSNETASAFSSPTVYSVPWVVETMTPVLSKL</sequence>
<evidence type="ECO:0000256" key="4">
    <source>
        <dbReference type="ARBA" id="ARBA00022729"/>
    </source>
</evidence>